<dbReference type="EMBL" id="NRSD01000003">
    <property type="protein sequence ID" value="MBK1644028.1"/>
    <property type="molecule type" value="Genomic_DNA"/>
</dbReference>
<dbReference type="Proteomes" id="UP001138802">
    <property type="component" value="Unassembled WGS sequence"/>
</dbReference>
<evidence type="ECO:0000313" key="1">
    <source>
        <dbReference type="EMBL" id="MBK1644028.1"/>
    </source>
</evidence>
<gene>
    <name evidence="1" type="ORF">CKO25_05030</name>
</gene>
<keyword evidence="2" id="KW-1185">Reference proteome</keyword>
<reference evidence="1 2" key="1">
    <citation type="journal article" date="2020" name="Microorganisms">
        <title>Osmotic Adaptation and Compatible Solute Biosynthesis of Phototrophic Bacteria as Revealed from Genome Analyses.</title>
        <authorList>
            <person name="Imhoff J.F."/>
            <person name="Rahn T."/>
            <person name="Kunzel S."/>
            <person name="Keller A."/>
            <person name="Neulinger S.C."/>
        </authorList>
    </citation>
    <scope>NUCLEOTIDE SEQUENCE [LARGE SCALE GENOMIC DNA]</scope>
    <source>
        <strain evidence="1 2">DSM 21303</strain>
    </source>
</reference>
<sequence>MDLHDFTGEAMYFDHPLPASAAALIAAAAAAYGSEADTDTAELALLRAYLQAPDHLSVLVALYRFYYYRQRYEDALLVADRAIVAAAAELGLSSDWRALGPAELGAAAVRSMTLTRFLLLAQKGAGFLLLRLGRPAAALERLEQAAACDDHDRLGLRDLLAWARTASAREQAAELGEKVHFIRP</sequence>
<dbReference type="SUPFAM" id="SSF48452">
    <property type="entry name" value="TPR-like"/>
    <property type="match status" value="1"/>
</dbReference>
<organism evidence="1 2">
    <name type="scientific">Thiocapsa imhoffii</name>
    <dbReference type="NCBI Taxonomy" id="382777"/>
    <lineage>
        <taxon>Bacteria</taxon>
        <taxon>Pseudomonadati</taxon>
        <taxon>Pseudomonadota</taxon>
        <taxon>Gammaproteobacteria</taxon>
        <taxon>Chromatiales</taxon>
        <taxon>Chromatiaceae</taxon>
        <taxon>Thiocapsa</taxon>
    </lineage>
</organism>
<proteinExistence type="predicted"/>
<comment type="caution">
    <text evidence="1">The sequence shown here is derived from an EMBL/GenBank/DDBJ whole genome shotgun (WGS) entry which is preliminary data.</text>
</comment>
<dbReference type="InterPro" id="IPR011990">
    <property type="entry name" value="TPR-like_helical_dom_sf"/>
</dbReference>
<accession>A0A9X1B894</accession>
<dbReference type="RefSeq" id="WP_200386825.1">
    <property type="nucleotide sequence ID" value="NZ_NRSD01000003.1"/>
</dbReference>
<name>A0A9X1B894_9GAMM</name>
<evidence type="ECO:0008006" key="3">
    <source>
        <dbReference type="Google" id="ProtNLM"/>
    </source>
</evidence>
<dbReference type="AlphaFoldDB" id="A0A9X1B894"/>
<protein>
    <recommendedName>
        <fullName evidence="3">Tetratricopeptide repeat protein</fullName>
    </recommendedName>
</protein>
<evidence type="ECO:0000313" key="2">
    <source>
        <dbReference type="Proteomes" id="UP001138802"/>
    </source>
</evidence>